<evidence type="ECO:0000313" key="4">
    <source>
        <dbReference type="Proteomes" id="UP000006238"/>
    </source>
</evidence>
<reference evidence="3 4" key="1">
    <citation type="submission" date="2010-02" db="EMBL/GenBank/DDBJ databases">
        <authorList>
            <person name="Weinstock G."/>
            <person name="Sodergren E."/>
            <person name="Clifton S."/>
            <person name="Fulton L."/>
            <person name="Fulton B."/>
            <person name="Courtney L."/>
            <person name="Fronick C."/>
            <person name="Harrison M."/>
            <person name="Strong C."/>
            <person name="Farmer C."/>
            <person name="Delahaunty K."/>
            <person name="Markovic C."/>
            <person name="Hall O."/>
            <person name="Minx P."/>
            <person name="Tomlinson C."/>
            <person name="Mitreva M."/>
            <person name="Nelson J."/>
            <person name="Hou S."/>
            <person name="Wollam A."/>
            <person name="Pepin K.H."/>
            <person name="Johnson M."/>
            <person name="Bhonagiri V."/>
            <person name="Zhang X."/>
            <person name="Suruliraj S."/>
            <person name="Warren W."/>
            <person name="Chinwalla A."/>
            <person name="Mardis E.R."/>
            <person name="Wilson R.K."/>
        </authorList>
    </citation>
    <scope>NUCLEOTIDE SEQUENCE [LARGE SCALE GENOMIC DNA]</scope>
    <source>
        <strain evidence="3 4">DSM 2876</strain>
    </source>
</reference>
<organism evidence="3 4">
    <name type="scientific">Eshraghiella crossota DSM 2876</name>
    <dbReference type="NCBI Taxonomy" id="511680"/>
    <lineage>
        <taxon>Bacteria</taxon>
        <taxon>Bacillati</taxon>
        <taxon>Bacillota</taxon>
        <taxon>Clostridia</taxon>
        <taxon>Lachnospirales</taxon>
        <taxon>Lachnospiraceae</taxon>
        <taxon>Eshraghiella</taxon>
    </lineage>
</organism>
<gene>
    <name evidence="3" type="ORF">BUTYVIB_00576</name>
</gene>
<comment type="caution">
    <text evidence="3">The sequence shown here is derived from an EMBL/GenBank/DDBJ whole genome shotgun (WGS) entry which is preliminary data.</text>
</comment>
<dbReference type="SUPFAM" id="SSF52540">
    <property type="entry name" value="P-loop containing nucleoside triphosphate hydrolases"/>
    <property type="match status" value="1"/>
</dbReference>
<dbReference type="PANTHER" id="PTHR43566">
    <property type="entry name" value="CONSERVED PROTEIN"/>
    <property type="match status" value="1"/>
</dbReference>
<dbReference type="HOGENOM" id="CLU_041527_3_1_9"/>
<feature type="domain" description="AAA" evidence="1">
    <location>
        <begin position="21"/>
        <end position="134"/>
    </location>
</feature>
<accession>D4RXM5</accession>
<dbReference type="InterPro" id="IPR041682">
    <property type="entry name" value="AAA_14"/>
</dbReference>
<proteinExistence type="predicted"/>
<dbReference type="GeneID" id="98919374"/>
<dbReference type="Proteomes" id="UP000006238">
    <property type="component" value="Unassembled WGS sequence"/>
</dbReference>
<name>D4RXM5_9FIRM</name>
<evidence type="ECO:0000259" key="1">
    <source>
        <dbReference type="Pfam" id="PF13173"/>
    </source>
</evidence>
<dbReference type="EMBL" id="ABWN01000019">
    <property type="protein sequence ID" value="EFF69387.1"/>
    <property type="molecule type" value="Genomic_DNA"/>
</dbReference>
<dbReference type="InterPro" id="IPR027417">
    <property type="entry name" value="P-loop_NTPase"/>
</dbReference>
<evidence type="ECO:0000313" key="3">
    <source>
        <dbReference type="EMBL" id="EFF69387.1"/>
    </source>
</evidence>
<dbReference type="Pfam" id="PF13635">
    <property type="entry name" value="DUF4143"/>
    <property type="match status" value="1"/>
</dbReference>
<dbReference type="RefSeq" id="WP_005601518.1">
    <property type="nucleotide sequence ID" value="NZ_GG663520.1"/>
</dbReference>
<evidence type="ECO:0000259" key="2">
    <source>
        <dbReference type="Pfam" id="PF13635"/>
    </source>
</evidence>
<dbReference type="PANTHER" id="PTHR43566:SF2">
    <property type="entry name" value="DUF4143 DOMAIN-CONTAINING PROTEIN"/>
    <property type="match status" value="1"/>
</dbReference>
<keyword evidence="4" id="KW-1185">Reference proteome</keyword>
<dbReference type="AlphaFoldDB" id="D4RXM5"/>
<feature type="domain" description="DUF4143" evidence="2">
    <location>
        <begin position="199"/>
        <end position="358"/>
    </location>
</feature>
<evidence type="ECO:0008006" key="5">
    <source>
        <dbReference type="Google" id="ProtNLM"/>
    </source>
</evidence>
<dbReference type="InterPro" id="IPR025420">
    <property type="entry name" value="DUF4143"/>
</dbReference>
<sequence length="408" mass="46444">MEYIKRHAEATVNTLSKMFGAILVAGPRQVGKTTMLQRITEGMNYATLDDLIVRAVAQEQSGTFFKDNPPPVFVDEIQKAPELFSQIKMFIDREHKKGQFFMCGSQQFQMMKGVSESLSGRIGLVTLLGFSLRERYGVSNDTPFLPTDEYFDGRKKQLANIPYEDVWKMIHRGSMPELCENPDFDWQMFYGAYVRTYIERDVRDLSEIGDTVKFTRFMTAAAASTGQLVNLASMARDVGISQPTAERWLSILVASNIVYLLKPYSNNITKRAVKTPKLYFLDTGLAAYLTRWNTPDVLKNGAMAGAFFESFVISEIIKSYYNKGIVEPPLYFYRDKDMNEIDLVIEENGTLYPLEMKKHADPQKKDMDAFNLLDKIPGTERGPGGVICLYDRLITLKSNDRVIPINYL</sequence>
<dbReference type="Pfam" id="PF13173">
    <property type="entry name" value="AAA_14"/>
    <property type="match status" value="1"/>
</dbReference>
<protein>
    <recommendedName>
        <fullName evidence="5">AAA+ ATPase domain-containing protein</fullName>
    </recommendedName>
</protein>
<dbReference type="eggNOG" id="COG1373">
    <property type="taxonomic scope" value="Bacteria"/>
</dbReference>